<dbReference type="GO" id="GO:0046872">
    <property type="term" value="F:metal ion binding"/>
    <property type="evidence" value="ECO:0007669"/>
    <property type="project" value="UniProtKB-KW"/>
</dbReference>
<feature type="domain" description="Radical SAM core" evidence="6">
    <location>
        <begin position="35"/>
        <end position="269"/>
    </location>
</feature>
<dbReference type="EMBL" id="MAYW01000287">
    <property type="protein sequence ID" value="ODS30082.1"/>
    <property type="molecule type" value="Genomic_DNA"/>
</dbReference>
<evidence type="ECO:0000256" key="2">
    <source>
        <dbReference type="ARBA" id="ARBA00022691"/>
    </source>
</evidence>
<dbReference type="Pfam" id="PF04055">
    <property type="entry name" value="Radical_SAM"/>
    <property type="match status" value="1"/>
</dbReference>
<dbReference type="SFLD" id="SFLDS00029">
    <property type="entry name" value="Radical_SAM"/>
    <property type="match status" value="1"/>
</dbReference>
<evidence type="ECO:0000256" key="1">
    <source>
        <dbReference type="ARBA" id="ARBA00001966"/>
    </source>
</evidence>
<accession>A0A1E3X3F2</accession>
<dbReference type="Pfam" id="PF13186">
    <property type="entry name" value="SPASM"/>
    <property type="match status" value="1"/>
</dbReference>
<gene>
    <name evidence="7" type="ORF">SCARUB_04810</name>
</gene>
<dbReference type="GO" id="GO:0003824">
    <property type="term" value="F:catalytic activity"/>
    <property type="evidence" value="ECO:0007669"/>
    <property type="project" value="InterPro"/>
</dbReference>
<dbReference type="SUPFAM" id="SSF102114">
    <property type="entry name" value="Radical SAM enzymes"/>
    <property type="match status" value="1"/>
</dbReference>
<dbReference type="InterPro" id="IPR050377">
    <property type="entry name" value="Radical_SAM_PqqE_MftC-like"/>
</dbReference>
<keyword evidence="4" id="KW-0408">Iron</keyword>
<reference evidence="7 8" key="1">
    <citation type="submission" date="2016-07" db="EMBL/GenBank/DDBJ databases">
        <title>Draft genome of Scalindua rubra, obtained from a brine-seawater interface in the Red Sea, sheds light on salt adaptation in anammox bacteria.</title>
        <authorList>
            <person name="Speth D.R."/>
            <person name="Lagkouvardos I."/>
            <person name="Wang Y."/>
            <person name="Qian P.-Y."/>
            <person name="Dutilh B.E."/>
            <person name="Jetten M.S."/>
        </authorList>
    </citation>
    <scope>NUCLEOTIDE SEQUENCE [LARGE SCALE GENOMIC DNA]</scope>
    <source>
        <strain evidence="7">BSI-1</strain>
    </source>
</reference>
<dbReference type="PANTHER" id="PTHR11228:SF7">
    <property type="entry name" value="PQQA PEPTIDE CYCLASE"/>
    <property type="match status" value="1"/>
</dbReference>
<dbReference type="PANTHER" id="PTHR11228">
    <property type="entry name" value="RADICAL SAM DOMAIN PROTEIN"/>
    <property type="match status" value="1"/>
</dbReference>
<keyword evidence="2" id="KW-0949">S-adenosyl-L-methionine</keyword>
<evidence type="ECO:0000313" key="7">
    <source>
        <dbReference type="EMBL" id="ODS30082.1"/>
    </source>
</evidence>
<dbReference type="AlphaFoldDB" id="A0A1E3X3F2"/>
<dbReference type="GO" id="GO:0051536">
    <property type="term" value="F:iron-sulfur cluster binding"/>
    <property type="evidence" value="ECO:0007669"/>
    <property type="project" value="UniProtKB-KW"/>
</dbReference>
<comment type="caution">
    <text evidence="7">The sequence shown here is derived from an EMBL/GenBank/DDBJ whole genome shotgun (WGS) entry which is preliminary data.</text>
</comment>
<dbReference type="PROSITE" id="PS51918">
    <property type="entry name" value="RADICAL_SAM"/>
    <property type="match status" value="1"/>
</dbReference>
<evidence type="ECO:0000256" key="3">
    <source>
        <dbReference type="ARBA" id="ARBA00022723"/>
    </source>
</evidence>
<dbReference type="InterPro" id="IPR023885">
    <property type="entry name" value="4Fe4S-binding_SPASM_dom"/>
</dbReference>
<organism evidence="7 8">
    <name type="scientific">Candidatus Scalindua rubra</name>
    <dbReference type="NCBI Taxonomy" id="1872076"/>
    <lineage>
        <taxon>Bacteria</taxon>
        <taxon>Pseudomonadati</taxon>
        <taxon>Planctomycetota</taxon>
        <taxon>Candidatus Brocadiia</taxon>
        <taxon>Candidatus Brocadiales</taxon>
        <taxon>Candidatus Scalinduaceae</taxon>
        <taxon>Candidatus Scalindua</taxon>
    </lineage>
</organism>
<keyword evidence="5" id="KW-0411">Iron-sulfur</keyword>
<dbReference type="InterPro" id="IPR007197">
    <property type="entry name" value="rSAM"/>
</dbReference>
<proteinExistence type="predicted"/>
<name>A0A1E3X3F2_9BACT</name>
<evidence type="ECO:0000256" key="5">
    <source>
        <dbReference type="ARBA" id="ARBA00023014"/>
    </source>
</evidence>
<dbReference type="SFLD" id="SFLDG01067">
    <property type="entry name" value="SPASM/twitch_domain_containing"/>
    <property type="match status" value="1"/>
</dbReference>
<comment type="cofactor">
    <cofactor evidence="1">
        <name>[4Fe-4S] cluster</name>
        <dbReference type="ChEBI" id="CHEBI:49883"/>
    </cofactor>
</comment>
<protein>
    <submittedName>
        <fullName evidence="7">Radical SAM protein</fullName>
    </submittedName>
</protein>
<dbReference type="InterPro" id="IPR013785">
    <property type="entry name" value="Aldolase_TIM"/>
</dbReference>
<sequence>MADRPGKKIKDEYMMDSHKLLWHLDRVCQWQQGKRIAPLHLDIGITTGCNMGCVYCYGVLQGRDMANQRFNMPKDALLRLLKDAKDIGVRSIAFIGEGENTLNDALYDGLSFAKEIDLDVSIATNGIKIPRERLQDMMEALKWMRFNISAATRDSYYNIHKIKAYDRVVNNIQAAVELKRKHKMEIAIGLQMVVVRDNISDIVPLARLGKKLGVDYLVVKPCSDTYDGTMSTPHEKYLEIEDIMQEAECFSDESYTVSVKWRKMKNLGRKGFEMCYGTSFLLQISGDGTVFPCGHFFNIRRDEFTMGNIIDASLKEVVKSERYWNVHKKIQCVNVNRDCETNCRHYYISQFLWDLKNPPRHVNFI</sequence>
<evidence type="ECO:0000259" key="6">
    <source>
        <dbReference type="PROSITE" id="PS51918"/>
    </source>
</evidence>
<evidence type="ECO:0000256" key="4">
    <source>
        <dbReference type="ARBA" id="ARBA00023004"/>
    </source>
</evidence>
<dbReference type="CDD" id="cd01335">
    <property type="entry name" value="Radical_SAM"/>
    <property type="match status" value="1"/>
</dbReference>
<keyword evidence="3" id="KW-0479">Metal-binding</keyword>
<dbReference type="InterPro" id="IPR058240">
    <property type="entry name" value="rSAM_sf"/>
</dbReference>
<dbReference type="Gene3D" id="3.20.20.70">
    <property type="entry name" value="Aldolase class I"/>
    <property type="match status" value="1"/>
</dbReference>
<evidence type="ECO:0000313" key="8">
    <source>
        <dbReference type="Proteomes" id="UP000094056"/>
    </source>
</evidence>
<dbReference type="Proteomes" id="UP000094056">
    <property type="component" value="Unassembled WGS sequence"/>
</dbReference>